<accession>A0A0P1AYL7</accession>
<protein>
    <submittedName>
        <fullName evidence="1">Uncharacterized protein</fullName>
    </submittedName>
</protein>
<dbReference type="EMBL" id="CCYD01002089">
    <property type="protein sequence ID" value="CEG46589.1"/>
    <property type="molecule type" value="Genomic_DNA"/>
</dbReference>
<keyword evidence="2" id="KW-1185">Reference proteome</keyword>
<evidence type="ECO:0000313" key="1">
    <source>
        <dbReference type="EMBL" id="CEG46589.1"/>
    </source>
</evidence>
<dbReference type="RefSeq" id="XP_024582958.1">
    <property type="nucleotide sequence ID" value="XM_024717462.1"/>
</dbReference>
<organism evidence="1 2">
    <name type="scientific">Plasmopara halstedii</name>
    <name type="common">Downy mildew of sunflower</name>
    <dbReference type="NCBI Taxonomy" id="4781"/>
    <lineage>
        <taxon>Eukaryota</taxon>
        <taxon>Sar</taxon>
        <taxon>Stramenopiles</taxon>
        <taxon>Oomycota</taxon>
        <taxon>Peronosporomycetes</taxon>
        <taxon>Peronosporales</taxon>
        <taxon>Peronosporaceae</taxon>
        <taxon>Plasmopara</taxon>
    </lineage>
</organism>
<dbReference type="Proteomes" id="UP000054928">
    <property type="component" value="Unassembled WGS sequence"/>
</dbReference>
<sequence length="108" mass="12635">MKEDKLMVRRVGPFRIVQELLTSFLVEHLLTKDTFDVHAIRLKHYAGDMSKKWELLVGWHGLEDAKDLWKSMGGIVKTVPEIVKAFVETCDNARLIRHYNEEFEHEAV</sequence>
<reference evidence="2" key="1">
    <citation type="submission" date="2014-09" db="EMBL/GenBank/DDBJ databases">
        <authorList>
            <person name="Sharma Rahul"/>
            <person name="Thines Marco"/>
        </authorList>
    </citation>
    <scope>NUCLEOTIDE SEQUENCE [LARGE SCALE GENOMIC DNA]</scope>
</reference>
<dbReference type="AlphaFoldDB" id="A0A0P1AYL7"/>
<proteinExistence type="predicted"/>
<evidence type="ECO:0000313" key="2">
    <source>
        <dbReference type="Proteomes" id="UP000054928"/>
    </source>
</evidence>
<dbReference type="GeneID" id="36398245"/>
<name>A0A0P1AYL7_PLAHL</name>